<accession>A0A8H6K217</accession>
<name>A0A8H6K217_9PEZI</name>
<sequence>MAGGQQSHLSVSPFSWQADGAILSGTHTRSCFLADSESCQLRTAAHVEDVFGPASGHHPRSWVASSSIISQPVQFLGRLKVDSPRGFRA</sequence>
<comment type="caution">
    <text evidence="1">The sequence shown here is derived from an EMBL/GenBank/DDBJ whole genome shotgun (WGS) entry which is preliminary data.</text>
</comment>
<reference evidence="1" key="1">
    <citation type="journal article" date="2020" name="Phytopathology">
        <title>Genome Sequence Resources of Colletotrichum truncatum, C. plurivorum, C. musicola, and C. sojae: Four Species Pathogenic to Soybean (Glycine max).</title>
        <authorList>
            <person name="Rogerio F."/>
            <person name="Boufleur T.R."/>
            <person name="Ciampi-Guillardi M."/>
            <person name="Sukno S.A."/>
            <person name="Thon M.R."/>
            <person name="Massola Junior N.S."/>
            <person name="Baroncelli R."/>
        </authorList>
    </citation>
    <scope>NUCLEOTIDE SEQUENCE</scope>
    <source>
        <strain evidence="1">LFN00145</strain>
    </source>
</reference>
<organism evidence="1 2">
    <name type="scientific">Colletotrichum plurivorum</name>
    <dbReference type="NCBI Taxonomy" id="2175906"/>
    <lineage>
        <taxon>Eukaryota</taxon>
        <taxon>Fungi</taxon>
        <taxon>Dikarya</taxon>
        <taxon>Ascomycota</taxon>
        <taxon>Pezizomycotina</taxon>
        <taxon>Sordariomycetes</taxon>
        <taxon>Hypocreomycetidae</taxon>
        <taxon>Glomerellales</taxon>
        <taxon>Glomerellaceae</taxon>
        <taxon>Colletotrichum</taxon>
        <taxon>Colletotrichum orchidearum species complex</taxon>
    </lineage>
</organism>
<evidence type="ECO:0000313" key="1">
    <source>
        <dbReference type="EMBL" id="KAF6823424.1"/>
    </source>
</evidence>
<dbReference type="AlphaFoldDB" id="A0A8H6K217"/>
<gene>
    <name evidence="1" type="ORF">CPLU01_11429</name>
</gene>
<dbReference type="EMBL" id="WIGO01000213">
    <property type="protein sequence ID" value="KAF6823424.1"/>
    <property type="molecule type" value="Genomic_DNA"/>
</dbReference>
<proteinExistence type="predicted"/>
<protein>
    <submittedName>
        <fullName evidence="1">Uncharacterized protein</fullName>
    </submittedName>
</protein>
<keyword evidence="2" id="KW-1185">Reference proteome</keyword>
<dbReference type="Proteomes" id="UP000654918">
    <property type="component" value="Unassembled WGS sequence"/>
</dbReference>
<evidence type="ECO:0000313" key="2">
    <source>
        <dbReference type="Proteomes" id="UP000654918"/>
    </source>
</evidence>